<dbReference type="EMBL" id="JAECZA010000313">
    <property type="protein sequence ID" value="MBH8578130.1"/>
    <property type="molecule type" value="Genomic_DNA"/>
</dbReference>
<comment type="caution">
    <text evidence="1">The sequence shown here is derived from an EMBL/GenBank/DDBJ whole genome shotgun (WGS) entry which is preliminary data.</text>
</comment>
<dbReference type="AlphaFoldDB" id="A0A8J7I8J4"/>
<proteinExistence type="predicted"/>
<keyword evidence="2" id="KW-1185">Reference proteome</keyword>
<reference evidence="1 2" key="1">
    <citation type="journal article" date="2021" name="Int. J. Syst. Evol. Microbiol.">
        <title>Amazonocrinis nigriterrae gen. nov., sp. nov., Atlanticothrix silvestris gen. nov., sp. nov. and Dendronalium phyllosphericum gen. nov., sp. nov., nostocacean cyanobacteria from Brazilian environments.</title>
        <authorList>
            <person name="Alvarenga D.O."/>
            <person name="Andreote A.P.D."/>
            <person name="Branco L.H.Z."/>
            <person name="Delbaje E."/>
            <person name="Cruz R.B."/>
            <person name="Varani A.M."/>
            <person name="Fiore M.F."/>
        </authorList>
    </citation>
    <scope>NUCLEOTIDE SEQUENCE [LARGE SCALE GENOMIC DNA]</scope>
    <source>
        <strain evidence="1 2">CENA369</strain>
    </source>
</reference>
<sequence length="78" mass="8281">MANINICDLRPIGSELFSDSEGYMDELGDSELYTVNGGSTPVCASITVSILISVNASPIIIATKGKPHPGPERRSRAF</sequence>
<accession>A0A8J7I8J4</accession>
<gene>
    <name evidence="1" type="ORF">I8752_35340</name>
</gene>
<dbReference type="Proteomes" id="UP000662314">
    <property type="component" value="Unassembled WGS sequence"/>
</dbReference>
<evidence type="ECO:0000313" key="1">
    <source>
        <dbReference type="EMBL" id="MBH8578130.1"/>
    </source>
</evidence>
<evidence type="ECO:0000313" key="2">
    <source>
        <dbReference type="Proteomes" id="UP000662314"/>
    </source>
</evidence>
<dbReference type="RefSeq" id="WP_214436797.1">
    <property type="nucleotide sequence ID" value="NZ_CAWPUQ010000252.1"/>
</dbReference>
<name>A0A8J7I8J4_9NOST</name>
<organism evidence="1 2">
    <name type="scientific">Dendronalium phyllosphericum CENA369</name>
    <dbReference type="NCBI Taxonomy" id="1725256"/>
    <lineage>
        <taxon>Bacteria</taxon>
        <taxon>Bacillati</taxon>
        <taxon>Cyanobacteriota</taxon>
        <taxon>Cyanophyceae</taxon>
        <taxon>Nostocales</taxon>
        <taxon>Nostocaceae</taxon>
        <taxon>Dendronalium</taxon>
        <taxon>Dendronalium phyllosphericum</taxon>
    </lineage>
</organism>
<protein>
    <submittedName>
        <fullName evidence="1">Uncharacterized protein</fullName>
    </submittedName>
</protein>